<name>A0A7G9SBP8_9SPHN</name>
<accession>A0A7G9SBP8</accession>
<evidence type="ECO:0000313" key="2">
    <source>
        <dbReference type="Proteomes" id="UP000515955"/>
    </source>
</evidence>
<dbReference type="AlphaFoldDB" id="A0A7G9SBP8"/>
<protein>
    <submittedName>
        <fullName evidence="1">Uncharacterized protein</fullName>
    </submittedName>
</protein>
<evidence type="ECO:0000313" key="1">
    <source>
        <dbReference type="EMBL" id="QNN65273.1"/>
    </source>
</evidence>
<dbReference type="Proteomes" id="UP000515955">
    <property type="component" value="Chromosome"/>
</dbReference>
<organism evidence="1 2">
    <name type="scientific">Sphingomonas rhizophila</name>
    <dbReference type="NCBI Taxonomy" id="2071607"/>
    <lineage>
        <taxon>Bacteria</taxon>
        <taxon>Pseudomonadati</taxon>
        <taxon>Pseudomonadota</taxon>
        <taxon>Alphaproteobacteria</taxon>
        <taxon>Sphingomonadales</taxon>
        <taxon>Sphingomonadaceae</taxon>
        <taxon>Sphingomonas</taxon>
    </lineage>
</organism>
<reference evidence="1 2" key="1">
    <citation type="submission" date="2020-08" db="EMBL/GenBank/DDBJ databases">
        <title>Genome sequence of Sphingomonas rhizophila KACC 19189T.</title>
        <authorList>
            <person name="Hyun D.-W."/>
            <person name="Bae J.-W."/>
        </authorList>
    </citation>
    <scope>NUCLEOTIDE SEQUENCE [LARGE SCALE GENOMIC DNA]</scope>
    <source>
        <strain evidence="1 2">KACC 19189</strain>
    </source>
</reference>
<proteinExistence type="predicted"/>
<sequence>MPKSDAVSPHVTALRSLLSSPDRQIIGHFRCEPGIVEVVVGHDSVWAVLRRPGRGGFALRSAYLAGAFSAEWLGPTDGILARLRIESAAGVHEVRFANGDGFPGCLRMTVTLTPSRHLLIPFVPRDLYPLDREDDPTLSRGKVKAAQRGLNGGLLYLSIDKPDFGDLLYFQNLTAMNDYYRATDTTPDSAVGGEWPELGYLLPTPPQSASPPVSPLKARRCYTLSDAILLFGDGVDGERPSAKRFIDWLGRIYLMIDRPTTEFRDWVGRAERTLRDLDKAPEATIRHYGHRYIHPYVAAEYPDSMVQLATVQSIHEWGRWCGQPHPLEEEFAAGLGRFFDKALGTVRRYLPNVGNDKDADAVDSWYLYHPLMNLGRLALEGYDRAGSLFRDSLDFAIKAARHFRYEWPVQFKVTDFSIITKNAGDSGRGQTDVGASTHGS</sequence>
<gene>
    <name evidence="1" type="ORF">H9L12_01085</name>
</gene>
<keyword evidence="2" id="KW-1185">Reference proteome</keyword>
<dbReference type="RefSeq" id="WP_187542265.1">
    <property type="nucleotide sequence ID" value="NZ_CP060717.1"/>
</dbReference>
<dbReference type="EMBL" id="CP060717">
    <property type="protein sequence ID" value="QNN65273.1"/>
    <property type="molecule type" value="Genomic_DNA"/>
</dbReference>
<dbReference type="KEGG" id="srhi:H9L12_01085"/>